<dbReference type="InterPro" id="IPR053151">
    <property type="entry name" value="RNase_H-like"/>
</dbReference>
<dbReference type="InterPro" id="IPR044730">
    <property type="entry name" value="RNase_H-like_dom_plant"/>
</dbReference>
<name>A0A835LJD4_9MAGN</name>
<feature type="domain" description="RNase H type-1" evidence="1">
    <location>
        <begin position="237"/>
        <end position="308"/>
    </location>
</feature>
<dbReference type="Proteomes" id="UP000631114">
    <property type="component" value="Unassembled WGS sequence"/>
</dbReference>
<accession>A0A835LJD4</accession>
<dbReference type="GO" id="GO:0003676">
    <property type="term" value="F:nucleic acid binding"/>
    <property type="evidence" value="ECO:0007669"/>
    <property type="project" value="InterPro"/>
</dbReference>
<gene>
    <name evidence="3" type="ORF">IFM89_014724</name>
</gene>
<dbReference type="Gene3D" id="3.30.420.10">
    <property type="entry name" value="Ribonuclease H-like superfamily/Ribonuclease H"/>
    <property type="match status" value="1"/>
</dbReference>
<evidence type="ECO:0000259" key="1">
    <source>
        <dbReference type="Pfam" id="PF13456"/>
    </source>
</evidence>
<keyword evidence="4" id="KW-1185">Reference proteome</keyword>
<sequence>MPSSATTKKEVCAHEKSGNKKWKQNLQRIHGTEQTASMNHETAQEQTFFRQSALISKKEKEKYLVAPNVNEKDQLMWTSDMKGIFSVKSAYNKIRKKGNKADWSQWLWKPNVPKKNVTTAWKLISNVVAVDSNIQKKGRSTMIKQLWEATLIGTLVTLWKHKNLIVHEDKTCNFSLCTSMIRREVRNASLLVTGHSINCIVDLQTLNAWNLKPMLPKAPRIRSCWWTPLPIGTIKINRDGSSLGNPRNASLGASYRTSAGDFLLVIWRKIGVNTNYLAKVLAILESIEIAIRHEWKKIWVESDSSAVVVAFGLGDLP</sequence>
<dbReference type="PANTHER" id="PTHR47723">
    <property type="entry name" value="OS05G0353850 PROTEIN"/>
    <property type="match status" value="1"/>
</dbReference>
<organism evidence="3 4">
    <name type="scientific">Coptis chinensis</name>
    <dbReference type="NCBI Taxonomy" id="261450"/>
    <lineage>
        <taxon>Eukaryota</taxon>
        <taxon>Viridiplantae</taxon>
        <taxon>Streptophyta</taxon>
        <taxon>Embryophyta</taxon>
        <taxon>Tracheophyta</taxon>
        <taxon>Spermatophyta</taxon>
        <taxon>Magnoliopsida</taxon>
        <taxon>Ranunculales</taxon>
        <taxon>Ranunculaceae</taxon>
        <taxon>Coptidoideae</taxon>
        <taxon>Coptis</taxon>
    </lineage>
</organism>
<protein>
    <recommendedName>
        <fullName evidence="5">RNase H type-1 domain-containing protein</fullName>
    </recommendedName>
</protein>
<evidence type="ECO:0000259" key="2">
    <source>
        <dbReference type="Pfam" id="PF13966"/>
    </source>
</evidence>
<dbReference type="GO" id="GO:0004523">
    <property type="term" value="F:RNA-DNA hybrid ribonuclease activity"/>
    <property type="evidence" value="ECO:0007669"/>
    <property type="project" value="InterPro"/>
</dbReference>
<dbReference type="InterPro" id="IPR002156">
    <property type="entry name" value="RNaseH_domain"/>
</dbReference>
<dbReference type="Pfam" id="PF13966">
    <property type="entry name" value="zf-RVT"/>
    <property type="match status" value="1"/>
</dbReference>
<evidence type="ECO:0008006" key="5">
    <source>
        <dbReference type="Google" id="ProtNLM"/>
    </source>
</evidence>
<dbReference type="Pfam" id="PF13456">
    <property type="entry name" value="RVT_3"/>
    <property type="match status" value="1"/>
</dbReference>
<dbReference type="CDD" id="cd06222">
    <property type="entry name" value="RNase_H_like"/>
    <property type="match status" value="1"/>
</dbReference>
<proteinExistence type="predicted"/>
<dbReference type="SUPFAM" id="SSF53098">
    <property type="entry name" value="Ribonuclease H-like"/>
    <property type="match status" value="1"/>
</dbReference>
<dbReference type="AlphaFoldDB" id="A0A835LJD4"/>
<comment type="caution">
    <text evidence="3">The sequence shown here is derived from an EMBL/GenBank/DDBJ whole genome shotgun (WGS) entry which is preliminary data.</text>
</comment>
<evidence type="ECO:0000313" key="3">
    <source>
        <dbReference type="EMBL" id="KAF9597010.1"/>
    </source>
</evidence>
<dbReference type="EMBL" id="JADFTS010000007">
    <property type="protein sequence ID" value="KAF9597010.1"/>
    <property type="molecule type" value="Genomic_DNA"/>
</dbReference>
<dbReference type="InterPro" id="IPR036397">
    <property type="entry name" value="RNaseH_sf"/>
</dbReference>
<dbReference type="OrthoDB" id="1166390at2759"/>
<feature type="domain" description="Reverse transcriptase zinc-binding" evidence="2">
    <location>
        <begin position="85"/>
        <end position="139"/>
    </location>
</feature>
<dbReference type="InterPro" id="IPR026960">
    <property type="entry name" value="RVT-Znf"/>
</dbReference>
<dbReference type="InterPro" id="IPR012337">
    <property type="entry name" value="RNaseH-like_sf"/>
</dbReference>
<reference evidence="3 4" key="1">
    <citation type="submission" date="2020-10" db="EMBL/GenBank/DDBJ databases">
        <title>The Coptis chinensis genome and diversification of protoberbering-type alkaloids.</title>
        <authorList>
            <person name="Wang B."/>
            <person name="Shu S."/>
            <person name="Song C."/>
            <person name="Liu Y."/>
        </authorList>
    </citation>
    <scope>NUCLEOTIDE SEQUENCE [LARGE SCALE GENOMIC DNA]</scope>
    <source>
        <strain evidence="3">HL-2020</strain>
        <tissue evidence="3">Leaf</tissue>
    </source>
</reference>
<evidence type="ECO:0000313" key="4">
    <source>
        <dbReference type="Proteomes" id="UP000631114"/>
    </source>
</evidence>
<dbReference type="PANTHER" id="PTHR47723:SF19">
    <property type="entry name" value="POLYNUCLEOTIDYL TRANSFERASE, RIBONUCLEASE H-LIKE SUPERFAMILY PROTEIN"/>
    <property type="match status" value="1"/>
</dbReference>